<sequence length="615" mass="69772">MVFVPPAPPMVFAVNILCRLFTCKEPYQLPEIVYDNGNDLISANYMNSNRNDIDDDGSGEDNNFFDPVLAPEKNLVETEKGVLEGYYQTTSGGRKIGAFEGIRYGQAHRWEKALATKGWKGVLQAKAPGSDCLQFHVKKLLSIYGKEDCLFLNVYTPVISGNKKNAKLPVVVYIHGGSFLFGSGSDYGPSYLLNEDVVLVNLNYRLGVLGFMSTGDNVLPGNFGLKDQALAIHWVKDNIAAFGGDPDQITLWGLSAGGASVHLHMMSNQTKHLFKRAISQSASAFCHWVVSPPWRARGTTEDLAKYFHCPINNAEEMVRCLKTIDPVSVVAAQVHLLKWIPFPPLIFVPTLELENEEDPGSEFLTEYPEDLYRKGLVEKKPWIVSTTEHEGLSAILAVELLMRWSGFKLYWNKIAKYVLDLDYLELKNVRKIVDKVTRFYLGNRKSTEGTQFDYSNMITDRYFHFPIVKGIQAHSEIAPTYSYYFSFSKGNYSLGNWNLHRPREWGAGHGEDEHYFFNSTINFPGFQRGDPEYKLSKIMLNFATNFVMNGTPTFTRSDSGGNWLKESQLPIWEPVVNPRKISLLQFDEDIKMITPNLKRVMFWESLHLPDAKLWL</sequence>
<evidence type="ECO:0000259" key="6">
    <source>
        <dbReference type="Pfam" id="PF00135"/>
    </source>
</evidence>
<dbReference type="InterPro" id="IPR019826">
    <property type="entry name" value="Carboxylesterase_B_AS"/>
</dbReference>
<dbReference type="EMBL" id="LNIX01000033">
    <property type="protein sequence ID" value="OXA40548.1"/>
    <property type="molecule type" value="Genomic_DNA"/>
</dbReference>
<dbReference type="InterPro" id="IPR019819">
    <property type="entry name" value="Carboxylesterase_B_CS"/>
</dbReference>
<accession>A0A226D6R0</accession>
<keyword evidence="2" id="KW-0719">Serine esterase</keyword>
<dbReference type="Pfam" id="PF00135">
    <property type="entry name" value="COesterase"/>
    <property type="match status" value="1"/>
</dbReference>
<evidence type="ECO:0000256" key="5">
    <source>
        <dbReference type="RuleBase" id="RU361235"/>
    </source>
</evidence>
<keyword evidence="8" id="KW-1185">Reference proteome</keyword>
<keyword evidence="4" id="KW-0325">Glycoprotein</keyword>
<proteinExistence type="inferred from homology"/>
<protein>
    <recommendedName>
        <fullName evidence="5">Carboxylic ester hydrolase</fullName>
        <ecNumber evidence="5">3.1.1.-</ecNumber>
    </recommendedName>
</protein>
<dbReference type="AlphaFoldDB" id="A0A226D6R0"/>
<evidence type="ECO:0000313" key="8">
    <source>
        <dbReference type="Proteomes" id="UP000198287"/>
    </source>
</evidence>
<keyword evidence="3 5" id="KW-0378">Hydrolase</keyword>
<dbReference type="PANTHER" id="PTHR11559">
    <property type="entry name" value="CARBOXYLESTERASE"/>
    <property type="match status" value="1"/>
</dbReference>
<evidence type="ECO:0000256" key="2">
    <source>
        <dbReference type="ARBA" id="ARBA00022487"/>
    </source>
</evidence>
<feature type="domain" description="Carboxylesterase type B" evidence="6">
    <location>
        <begin position="73"/>
        <end position="599"/>
    </location>
</feature>
<dbReference type="GO" id="GO:0052689">
    <property type="term" value="F:carboxylic ester hydrolase activity"/>
    <property type="evidence" value="ECO:0007669"/>
    <property type="project" value="UniProtKB-KW"/>
</dbReference>
<dbReference type="OrthoDB" id="6846267at2759"/>
<evidence type="ECO:0000256" key="4">
    <source>
        <dbReference type="ARBA" id="ARBA00023180"/>
    </source>
</evidence>
<evidence type="ECO:0000313" key="7">
    <source>
        <dbReference type="EMBL" id="OXA40548.1"/>
    </source>
</evidence>
<dbReference type="InterPro" id="IPR002018">
    <property type="entry name" value="CarbesteraseB"/>
</dbReference>
<dbReference type="Gene3D" id="3.40.50.1820">
    <property type="entry name" value="alpha/beta hydrolase"/>
    <property type="match status" value="1"/>
</dbReference>
<dbReference type="PROSITE" id="PS00941">
    <property type="entry name" value="CARBOXYLESTERASE_B_2"/>
    <property type="match status" value="1"/>
</dbReference>
<comment type="caution">
    <text evidence="7">The sequence shown here is derived from an EMBL/GenBank/DDBJ whole genome shotgun (WGS) entry which is preliminary data.</text>
</comment>
<dbReference type="InterPro" id="IPR029058">
    <property type="entry name" value="AB_hydrolase_fold"/>
</dbReference>
<evidence type="ECO:0000256" key="1">
    <source>
        <dbReference type="ARBA" id="ARBA00005964"/>
    </source>
</evidence>
<dbReference type="EC" id="3.1.1.-" evidence="5"/>
<organism evidence="7 8">
    <name type="scientific">Folsomia candida</name>
    <name type="common">Springtail</name>
    <dbReference type="NCBI Taxonomy" id="158441"/>
    <lineage>
        <taxon>Eukaryota</taxon>
        <taxon>Metazoa</taxon>
        <taxon>Ecdysozoa</taxon>
        <taxon>Arthropoda</taxon>
        <taxon>Hexapoda</taxon>
        <taxon>Collembola</taxon>
        <taxon>Entomobryomorpha</taxon>
        <taxon>Isotomoidea</taxon>
        <taxon>Isotomidae</taxon>
        <taxon>Proisotominae</taxon>
        <taxon>Folsomia</taxon>
    </lineage>
</organism>
<comment type="similarity">
    <text evidence="1 5">Belongs to the type-B carboxylesterase/lipase family.</text>
</comment>
<dbReference type="Proteomes" id="UP000198287">
    <property type="component" value="Unassembled WGS sequence"/>
</dbReference>
<reference evidence="7 8" key="1">
    <citation type="submission" date="2015-12" db="EMBL/GenBank/DDBJ databases">
        <title>The genome of Folsomia candida.</title>
        <authorList>
            <person name="Faddeeva A."/>
            <person name="Derks M.F."/>
            <person name="Anvar Y."/>
            <person name="Smit S."/>
            <person name="Van Straalen N."/>
            <person name="Roelofs D."/>
        </authorList>
    </citation>
    <scope>NUCLEOTIDE SEQUENCE [LARGE SCALE GENOMIC DNA]</scope>
    <source>
        <strain evidence="7 8">VU population</strain>
        <tissue evidence="7">Whole body</tissue>
    </source>
</reference>
<dbReference type="PROSITE" id="PS00122">
    <property type="entry name" value="CARBOXYLESTERASE_B_1"/>
    <property type="match status" value="1"/>
</dbReference>
<name>A0A226D6R0_FOLCA</name>
<gene>
    <name evidence="7" type="ORF">Fcan01_24764</name>
</gene>
<dbReference type="InterPro" id="IPR050309">
    <property type="entry name" value="Type-B_Carboxylest/Lipase"/>
</dbReference>
<dbReference type="SUPFAM" id="SSF53474">
    <property type="entry name" value="alpha/beta-Hydrolases"/>
    <property type="match status" value="1"/>
</dbReference>
<evidence type="ECO:0000256" key="3">
    <source>
        <dbReference type="ARBA" id="ARBA00022801"/>
    </source>
</evidence>